<dbReference type="Gene3D" id="3.40.630.30">
    <property type="match status" value="1"/>
</dbReference>
<name>A0A0B2BSX8_9ACTN</name>
<dbReference type="InterPro" id="IPR000182">
    <property type="entry name" value="GNAT_dom"/>
</dbReference>
<dbReference type="PANTHER" id="PTHR43792:SF1">
    <property type="entry name" value="N-ACETYLTRANSFERASE DOMAIN-CONTAINING PROTEIN"/>
    <property type="match status" value="1"/>
</dbReference>
<dbReference type="InterPro" id="IPR016181">
    <property type="entry name" value="Acyl_CoA_acyltransferase"/>
</dbReference>
<reference evidence="2 3" key="1">
    <citation type="submission" date="2017-11" db="EMBL/GenBank/DDBJ databases">
        <title>Genomic Encyclopedia of Archaeal and Bacterial Type Strains, Phase II (KMG-II): From Individual Species to Whole Genera.</title>
        <authorList>
            <person name="Goeker M."/>
        </authorList>
    </citation>
    <scope>NUCLEOTIDE SEQUENCE [LARGE SCALE GENOMIC DNA]</scope>
    <source>
        <strain evidence="2 3">DSM 27763</strain>
    </source>
</reference>
<comment type="caution">
    <text evidence="2">The sequence shown here is derived from an EMBL/GenBank/DDBJ whole genome shotgun (WGS) entry which is preliminary data.</text>
</comment>
<organism evidence="2 3">
    <name type="scientific">Mumia flava</name>
    <dbReference type="NCBI Taxonomy" id="1348852"/>
    <lineage>
        <taxon>Bacteria</taxon>
        <taxon>Bacillati</taxon>
        <taxon>Actinomycetota</taxon>
        <taxon>Actinomycetes</taxon>
        <taxon>Propionibacteriales</taxon>
        <taxon>Nocardioidaceae</taxon>
        <taxon>Mumia</taxon>
    </lineage>
</organism>
<evidence type="ECO:0000259" key="1">
    <source>
        <dbReference type="PROSITE" id="PS51186"/>
    </source>
</evidence>
<accession>A0A0B2BSX8</accession>
<dbReference type="InterPro" id="IPR051531">
    <property type="entry name" value="N-acetyltransferase"/>
</dbReference>
<dbReference type="EMBL" id="PGEZ01000001">
    <property type="protein sequence ID" value="PJJ57264.1"/>
    <property type="molecule type" value="Genomic_DNA"/>
</dbReference>
<keyword evidence="2" id="KW-0808">Transferase</keyword>
<dbReference type="Proteomes" id="UP000230842">
    <property type="component" value="Unassembled WGS sequence"/>
</dbReference>
<dbReference type="PANTHER" id="PTHR43792">
    <property type="entry name" value="GNAT FAMILY, PUTATIVE (AFU_ORTHOLOGUE AFUA_3G00765)-RELATED-RELATED"/>
    <property type="match status" value="1"/>
</dbReference>
<dbReference type="AlphaFoldDB" id="A0A0B2BSX8"/>
<gene>
    <name evidence="2" type="ORF">CLV56_1491</name>
</gene>
<dbReference type="GO" id="GO:0016747">
    <property type="term" value="F:acyltransferase activity, transferring groups other than amino-acyl groups"/>
    <property type="evidence" value="ECO:0007669"/>
    <property type="project" value="InterPro"/>
</dbReference>
<sequence length="209" mass="22335">MTRPVSLTTDRLVLRPWQETDRAPFAALNADGQVMEHFPAPLTRAESDALVDRIVQRFAAQGFGLWAVEESATGTFLGFTGLNPVPEAVAAAAVRDTGAGVGGEDDPTPTEIGWRLARHAWGRGLASEAARAAARYAFDRAGLSTVWSFTSVTNDRSVAVMRRIGMVLAGEFDNPRVPAGSRLVRHVLYRLDAVDGPRDASTSTTGSLG</sequence>
<keyword evidence="3" id="KW-1185">Reference proteome</keyword>
<dbReference type="PROSITE" id="PS51186">
    <property type="entry name" value="GNAT"/>
    <property type="match status" value="1"/>
</dbReference>
<dbReference type="RefSeq" id="WP_039341710.1">
    <property type="nucleotide sequence ID" value="NZ_PGEZ01000001.1"/>
</dbReference>
<feature type="domain" description="N-acetyltransferase" evidence="1">
    <location>
        <begin position="12"/>
        <end position="194"/>
    </location>
</feature>
<proteinExistence type="predicted"/>
<evidence type="ECO:0000313" key="3">
    <source>
        <dbReference type="Proteomes" id="UP000230842"/>
    </source>
</evidence>
<protein>
    <submittedName>
        <fullName evidence="2">RimJ/RimL family protein N-acetyltransferase</fullName>
    </submittedName>
</protein>
<dbReference type="Pfam" id="PF13302">
    <property type="entry name" value="Acetyltransf_3"/>
    <property type="match status" value="1"/>
</dbReference>
<dbReference type="SUPFAM" id="SSF55729">
    <property type="entry name" value="Acyl-CoA N-acyltransferases (Nat)"/>
    <property type="match status" value="1"/>
</dbReference>
<evidence type="ECO:0000313" key="2">
    <source>
        <dbReference type="EMBL" id="PJJ57264.1"/>
    </source>
</evidence>